<dbReference type="Gene3D" id="3.40.710.10">
    <property type="entry name" value="DD-peptidase/beta-lactamase superfamily"/>
    <property type="match status" value="1"/>
</dbReference>
<comment type="similarity">
    <text evidence="2">Belongs to the transpeptidase family.</text>
</comment>
<dbReference type="Pfam" id="PF00905">
    <property type="entry name" value="Transpeptidase"/>
    <property type="match status" value="1"/>
</dbReference>
<keyword evidence="8" id="KW-1185">Reference proteome</keyword>
<dbReference type="Gene3D" id="3.90.1310.10">
    <property type="entry name" value="Penicillin-binding protein 2a (Domain 2)"/>
    <property type="match status" value="1"/>
</dbReference>
<feature type="domain" description="Penicillin-binding protein dimerisation" evidence="6">
    <location>
        <begin position="90"/>
        <end position="212"/>
    </location>
</feature>
<dbReference type="InterPro" id="IPR036138">
    <property type="entry name" value="PBP_dimer_sf"/>
</dbReference>
<dbReference type="Proteomes" id="UP001304461">
    <property type="component" value="Unassembled WGS sequence"/>
</dbReference>
<dbReference type="SUPFAM" id="SSF56519">
    <property type="entry name" value="Penicillin binding protein dimerisation domain"/>
    <property type="match status" value="1"/>
</dbReference>
<evidence type="ECO:0000259" key="5">
    <source>
        <dbReference type="Pfam" id="PF00905"/>
    </source>
</evidence>
<dbReference type="PANTHER" id="PTHR30627:SF1">
    <property type="entry name" value="PEPTIDOGLYCAN D,D-TRANSPEPTIDASE FTSI"/>
    <property type="match status" value="1"/>
</dbReference>
<evidence type="ECO:0000256" key="2">
    <source>
        <dbReference type="ARBA" id="ARBA00007171"/>
    </source>
</evidence>
<keyword evidence="3" id="KW-0472">Membrane</keyword>
<feature type="region of interest" description="Disordered" evidence="4">
    <location>
        <begin position="1"/>
        <end position="29"/>
    </location>
</feature>
<name>A0ABU5RW76_9CYAN</name>
<evidence type="ECO:0000313" key="8">
    <source>
        <dbReference type="Proteomes" id="UP001304461"/>
    </source>
</evidence>
<dbReference type="InterPro" id="IPR050515">
    <property type="entry name" value="Beta-lactam/transpept"/>
</dbReference>
<evidence type="ECO:0000259" key="6">
    <source>
        <dbReference type="Pfam" id="PF03717"/>
    </source>
</evidence>
<gene>
    <name evidence="7" type="ORF">VB738_12285</name>
</gene>
<dbReference type="Pfam" id="PF03717">
    <property type="entry name" value="PBP_dimer"/>
    <property type="match status" value="1"/>
</dbReference>
<dbReference type="SUPFAM" id="SSF56601">
    <property type="entry name" value="beta-lactamase/transpeptidase-like"/>
    <property type="match status" value="1"/>
</dbReference>
<comment type="caution">
    <text evidence="7">The sequence shown here is derived from an EMBL/GenBank/DDBJ whole genome shotgun (WGS) entry which is preliminary data.</text>
</comment>
<dbReference type="InterPro" id="IPR005311">
    <property type="entry name" value="PBP_dimer"/>
</dbReference>
<evidence type="ECO:0000256" key="1">
    <source>
        <dbReference type="ARBA" id="ARBA00004370"/>
    </source>
</evidence>
<evidence type="ECO:0000256" key="4">
    <source>
        <dbReference type="SAM" id="MobiDB-lite"/>
    </source>
</evidence>
<dbReference type="InterPro" id="IPR001460">
    <property type="entry name" value="PCN-bd_Tpept"/>
</dbReference>
<accession>A0ABU5RW76</accession>
<evidence type="ECO:0000256" key="3">
    <source>
        <dbReference type="ARBA" id="ARBA00023136"/>
    </source>
</evidence>
<dbReference type="Gene3D" id="3.30.450.330">
    <property type="match status" value="1"/>
</dbReference>
<dbReference type="InterPro" id="IPR012338">
    <property type="entry name" value="Beta-lactam/transpept-like"/>
</dbReference>
<sequence length="615" mass="66634">MPPASRSGPGESRPQATAAGGGRRPRGAATRRVVEIQPIPTGRMLTVYLLLCAALVGLAGRLAWLQVVQAPQLQARARAIQTHAITPIGKRRTIVDRMGRLVALDEERYTLWAHPRYFNLPGDEPQQIRPPADVVRELSKVLAKPPGVLLQTIGSRRSGVKLATGLDPETANRVKELGISGLDLEAYPQRVYPQGSLFANVVGFLNLERVAQAGLEQSRDRDLRRQEVTLSMRRGADGTPLPDGLQAGSLYGDDLRLQLTLDARLQQVAQQALTKQVKQWRAKQGAALVMNARNGEILALASTPTYDPNRFWSYSPALFREWSVQDLYEPGSTFKPINLALALQEKAIRPGDKVNDVGQLTIGGWPIFNHDRRANGLIDFPTVLQVSSNVAMVKAMAQVKRDRFWHWLRAFGIDEMPDTDLPGAVAGQLKSRSEFTSAPIEPAVAAFGQGFSLTPLKLLQLHGMLANGGRLVSPHITRGLRSGDALASATAPTGVQLLDPAVTRTVVKWMESVVENGKGMKIPGYRIAGKTGTAQKARNGVYIPGARICSFVAILPAEDPSYVVLVVVDEPQGGNAYGSTVALPVARQIAEALLVIEKVPPTEPTTRVTAKASRS</sequence>
<protein>
    <submittedName>
        <fullName evidence="7">Penicillin-binding protein 2</fullName>
    </submittedName>
</protein>
<dbReference type="PANTHER" id="PTHR30627">
    <property type="entry name" value="PEPTIDOGLYCAN D,D-TRANSPEPTIDASE"/>
    <property type="match status" value="1"/>
</dbReference>
<feature type="domain" description="Penicillin-binding protein transpeptidase" evidence="5">
    <location>
        <begin position="285"/>
        <end position="590"/>
    </location>
</feature>
<reference evidence="7 8" key="1">
    <citation type="submission" date="2023-12" db="EMBL/GenBank/DDBJ databases">
        <title>Baltic Sea Cyanobacteria.</title>
        <authorList>
            <person name="Delbaje E."/>
            <person name="Fewer D.P."/>
            <person name="Shishido T.K."/>
        </authorList>
    </citation>
    <scope>NUCLEOTIDE SEQUENCE [LARGE SCALE GENOMIC DNA]</scope>
    <source>
        <strain evidence="7 8">UHCC 0139</strain>
    </source>
</reference>
<dbReference type="EMBL" id="JAYGHX010000007">
    <property type="protein sequence ID" value="MEA5392036.1"/>
    <property type="molecule type" value="Genomic_DNA"/>
</dbReference>
<dbReference type="RefSeq" id="WP_323305998.1">
    <property type="nucleotide sequence ID" value="NZ_JAYGHX010000007.1"/>
</dbReference>
<proteinExistence type="inferred from homology"/>
<comment type="subcellular location">
    <subcellularLocation>
        <location evidence="1">Membrane</location>
    </subcellularLocation>
</comment>
<evidence type="ECO:0000313" key="7">
    <source>
        <dbReference type="EMBL" id="MEA5392036.1"/>
    </source>
</evidence>
<organism evidence="7 8">
    <name type="scientific">Cyanobium gracile UHCC 0139</name>
    <dbReference type="NCBI Taxonomy" id="3110308"/>
    <lineage>
        <taxon>Bacteria</taxon>
        <taxon>Bacillati</taxon>
        <taxon>Cyanobacteriota</taxon>
        <taxon>Cyanophyceae</taxon>
        <taxon>Synechococcales</taxon>
        <taxon>Prochlorococcaceae</taxon>
        <taxon>Cyanobium</taxon>
    </lineage>
</organism>